<evidence type="ECO:0000313" key="6">
    <source>
        <dbReference type="Proteomes" id="UP000199021"/>
    </source>
</evidence>
<keyword evidence="3" id="KW-0067">ATP-binding</keyword>
<dbReference type="SUPFAM" id="SSF160467">
    <property type="entry name" value="PH0987 N-terminal domain-like"/>
    <property type="match status" value="1"/>
</dbReference>
<evidence type="ECO:0000259" key="4">
    <source>
        <dbReference type="SMART" id="SM00796"/>
    </source>
</evidence>
<organism evidence="5 6">
    <name type="scientific">Neolewinella agarilytica</name>
    <dbReference type="NCBI Taxonomy" id="478744"/>
    <lineage>
        <taxon>Bacteria</taxon>
        <taxon>Pseudomonadati</taxon>
        <taxon>Bacteroidota</taxon>
        <taxon>Saprospiria</taxon>
        <taxon>Saprospirales</taxon>
        <taxon>Lewinellaceae</taxon>
        <taxon>Neolewinella</taxon>
    </lineage>
</organism>
<dbReference type="Gene3D" id="3.30.1360.40">
    <property type="match status" value="1"/>
</dbReference>
<dbReference type="InterPro" id="IPR003833">
    <property type="entry name" value="CT_C_D"/>
</dbReference>
<evidence type="ECO:0000256" key="2">
    <source>
        <dbReference type="ARBA" id="ARBA00022801"/>
    </source>
</evidence>
<dbReference type="PANTHER" id="PTHR34698">
    <property type="entry name" value="5-OXOPROLINASE SUBUNIT B"/>
    <property type="match status" value="1"/>
</dbReference>
<keyword evidence="1" id="KW-0547">Nucleotide-binding</keyword>
<dbReference type="Gene3D" id="2.40.100.10">
    <property type="entry name" value="Cyclophilin-like"/>
    <property type="match status" value="1"/>
</dbReference>
<proteinExistence type="predicted"/>
<keyword evidence="2" id="KW-0378">Hydrolase</keyword>
<dbReference type="STRING" id="478744.SAMN05444359_13136"/>
<dbReference type="EMBL" id="FOFB01000031">
    <property type="protein sequence ID" value="SER26795.1"/>
    <property type="molecule type" value="Genomic_DNA"/>
</dbReference>
<keyword evidence="6" id="KW-1185">Reference proteome</keyword>
<dbReference type="NCBIfam" id="TIGR00370">
    <property type="entry name" value="5-oxoprolinase subunit PxpB"/>
    <property type="match status" value="1"/>
</dbReference>
<reference evidence="6" key="1">
    <citation type="submission" date="2016-10" db="EMBL/GenBank/DDBJ databases">
        <authorList>
            <person name="Varghese N."/>
            <person name="Submissions S."/>
        </authorList>
    </citation>
    <scope>NUCLEOTIDE SEQUENCE [LARGE SCALE GENOMIC DNA]</scope>
    <source>
        <strain evidence="6">DSM 24740</strain>
    </source>
</reference>
<dbReference type="SMART" id="SM00796">
    <property type="entry name" value="AHS1"/>
    <property type="match status" value="1"/>
</dbReference>
<evidence type="ECO:0000313" key="5">
    <source>
        <dbReference type="EMBL" id="SER26795.1"/>
    </source>
</evidence>
<dbReference type="InParanoid" id="A0A1H9MTR4"/>
<feature type="domain" description="Carboxyltransferase" evidence="4">
    <location>
        <begin position="5"/>
        <end position="209"/>
    </location>
</feature>
<protein>
    <submittedName>
        <fullName evidence="5">Sensor histidine kinase inhibitor, KipI family</fullName>
    </submittedName>
</protein>
<dbReference type="GO" id="GO:0016787">
    <property type="term" value="F:hydrolase activity"/>
    <property type="evidence" value="ECO:0007669"/>
    <property type="project" value="UniProtKB-KW"/>
</dbReference>
<dbReference type="GO" id="GO:0005524">
    <property type="term" value="F:ATP binding"/>
    <property type="evidence" value="ECO:0007669"/>
    <property type="project" value="UniProtKB-KW"/>
</dbReference>
<evidence type="ECO:0000256" key="1">
    <source>
        <dbReference type="ARBA" id="ARBA00022741"/>
    </source>
</evidence>
<name>A0A1H9MTR4_9BACT</name>
<dbReference type="Proteomes" id="UP000199021">
    <property type="component" value="Unassembled WGS sequence"/>
</dbReference>
<dbReference type="InterPro" id="IPR010016">
    <property type="entry name" value="PxpB"/>
</dbReference>
<dbReference type="Pfam" id="PF02682">
    <property type="entry name" value="CT_C_D"/>
    <property type="match status" value="1"/>
</dbReference>
<evidence type="ECO:0000256" key="3">
    <source>
        <dbReference type="ARBA" id="ARBA00022840"/>
    </source>
</evidence>
<accession>A0A1H9MTR4</accession>
<gene>
    <name evidence="5" type="ORF">SAMN05444359_13136</name>
</gene>
<sequence>MRLPREIISYGPTALLLNWEQLISPAISSAVHRYTAAIEQVRGVQECIPAYASLLVCFDAQQITPYQLKEIIFTLQPEEVEATGIRHEIPVCYEPSLAPDLLTAAETLELSTDELIGLHTNKDYLVYQLGYQPGFAFLGETDERLAIDRRASPRRSIPEGSVGLAGRQTGIYPTAGPGGWQIIGRCPWPMLGDGDDWSRLQAGDQVCFYAIGPDEFHQLQKTAAPWPVR</sequence>
<dbReference type="SUPFAM" id="SSF50891">
    <property type="entry name" value="Cyclophilin-like"/>
    <property type="match status" value="1"/>
</dbReference>
<dbReference type="InterPro" id="IPR029000">
    <property type="entry name" value="Cyclophilin-like_dom_sf"/>
</dbReference>
<dbReference type="RefSeq" id="WP_175489494.1">
    <property type="nucleotide sequence ID" value="NZ_FOFB01000031.1"/>
</dbReference>
<dbReference type="PANTHER" id="PTHR34698:SF2">
    <property type="entry name" value="5-OXOPROLINASE SUBUNIT B"/>
    <property type="match status" value="1"/>
</dbReference>
<dbReference type="FunCoup" id="A0A1H9MTR4">
    <property type="interactions" value="10"/>
</dbReference>
<dbReference type="AlphaFoldDB" id="A0A1H9MTR4"/>